<evidence type="ECO:0000259" key="8">
    <source>
        <dbReference type="Pfam" id="PF02687"/>
    </source>
</evidence>
<feature type="transmembrane region" description="Helical" evidence="7">
    <location>
        <begin position="291"/>
        <end position="317"/>
    </location>
</feature>
<evidence type="ECO:0000259" key="9">
    <source>
        <dbReference type="Pfam" id="PF12704"/>
    </source>
</evidence>
<feature type="transmembrane region" description="Helical" evidence="7">
    <location>
        <begin position="338"/>
        <end position="365"/>
    </location>
</feature>
<dbReference type="GO" id="GO:0022857">
    <property type="term" value="F:transmembrane transporter activity"/>
    <property type="evidence" value="ECO:0007669"/>
    <property type="project" value="TreeGrafter"/>
</dbReference>
<dbReference type="InterPro" id="IPR003838">
    <property type="entry name" value="ABC3_permease_C"/>
</dbReference>
<feature type="domain" description="ABC3 transporter permease C-terminal" evidence="8">
    <location>
        <begin position="295"/>
        <end position="408"/>
    </location>
</feature>
<dbReference type="Pfam" id="PF02687">
    <property type="entry name" value="FtsX"/>
    <property type="match status" value="1"/>
</dbReference>
<evidence type="ECO:0000313" key="11">
    <source>
        <dbReference type="Proteomes" id="UP000754750"/>
    </source>
</evidence>
<evidence type="ECO:0000313" key="10">
    <source>
        <dbReference type="EMBL" id="MBE6833239.1"/>
    </source>
</evidence>
<keyword evidence="5 7" id="KW-0472">Membrane</keyword>
<comment type="similarity">
    <text evidence="6">Belongs to the ABC-4 integral membrane protein family.</text>
</comment>
<proteinExistence type="inferred from homology"/>
<evidence type="ECO:0000256" key="1">
    <source>
        <dbReference type="ARBA" id="ARBA00004651"/>
    </source>
</evidence>
<dbReference type="EMBL" id="SVNY01000003">
    <property type="protein sequence ID" value="MBE6833239.1"/>
    <property type="molecule type" value="Genomic_DNA"/>
</dbReference>
<evidence type="ECO:0000256" key="3">
    <source>
        <dbReference type="ARBA" id="ARBA00022692"/>
    </source>
</evidence>
<comment type="subcellular location">
    <subcellularLocation>
        <location evidence="1">Cell membrane</location>
        <topology evidence="1">Multi-pass membrane protein</topology>
    </subcellularLocation>
</comment>
<evidence type="ECO:0000256" key="7">
    <source>
        <dbReference type="SAM" id="Phobius"/>
    </source>
</evidence>
<dbReference type="AlphaFoldDB" id="A0A928KS51"/>
<keyword evidence="2" id="KW-1003">Cell membrane</keyword>
<feature type="transmembrane region" description="Helical" evidence="7">
    <location>
        <begin position="377"/>
        <end position="398"/>
    </location>
</feature>
<organism evidence="10 11">
    <name type="scientific">Faecalispora sporosphaeroides</name>
    <dbReference type="NCBI Taxonomy" id="1549"/>
    <lineage>
        <taxon>Bacteria</taxon>
        <taxon>Bacillati</taxon>
        <taxon>Bacillota</taxon>
        <taxon>Clostridia</taxon>
        <taxon>Eubacteriales</taxon>
        <taxon>Oscillospiraceae</taxon>
        <taxon>Faecalispora</taxon>
    </lineage>
</organism>
<dbReference type="PANTHER" id="PTHR30572:SF4">
    <property type="entry name" value="ABC TRANSPORTER PERMEASE YTRF"/>
    <property type="match status" value="1"/>
</dbReference>
<dbReference type="InterPro" id="IPR050250">
    <property type="entry name" value="Macrolide_Exporter_MacB"/>
</dbReference>
<evidence type="ECO:0000256" key="6">
    <source>
        <dbReference type="ARBA" id="ARBA00038076"/>
    </source>
</evidence>
<feature type="transmembrane region" description="Helical" evidence="7">
    <location>
        <begin position="21"/>
        <end position="45"/>
    </location>
</feature>
<dbReference type="RefSeq" id="WP_326840265.1">
    <property type="nucleotide sequence ID" value="NZ_SVNY01000003.1"/>
</dbReference>
<name>A0A928KS51_9FIRM</name>
<dbReference type="Proteomes" id="UP000754750">
    <property type="component" value="Unassembled WGS sequence"/>
</dbReference>
<keyword evidence="3 7" id="KW-0812">Transmembrane</keyword>
<dbReference type="PANTHER" id="PTHR30572">
    <property type="entry name" value="MEMBRANE COMPONENT OF TRANSPORTER-RELATED"/>
    <property type="match status" value="1"/>
</dbReference>
<reference evidence="10" key="1">
    <citation type="submission" date="2019-04" db="EMBL/GenBank/DDBJ databases">
        <title>Evolution of Biomass-Degrading Anaerobic Consortia Revealed by Metagenomics.</title>
        <authorList>
            <person name="Peng X."/>
        </authorList>
    </citation>
    <scope>NUCLEOTIDE SEQUENCE</scope>
    <source>
        <strain evidence="10">SIG551</strain>
    </source>
</reference>
<gene>
    <name evidence="10" type="ORF">E7512_06600</name>
</gene>
<evidence type="ECO:0000256" key="4">
    <source>
        <dbReference type="ARBA" id="ARBA00022989"/>
    </source>
</evidence>
<feature type="domain" description="MacB-like periplasmic core" evidence="9">
    <location>
        <begin position="22"/>
        <end position="252"/>
    </location>
</feature>
<evidence type="ECO:0000256" key="2">
    <source>
        <dbReference type="ARBA" id="ARBA00022475"/>
    </source>
</evidence>
<comment type="caution">
    <text evidence="10">The sequence shown here is derived from an EMBL/GenBank/DDBJ whole genome shotgun (WGS) entry which is preliminary data.</text>
</comment>
<dbReference type="GO" id="GO:0005886">
    <property type="term" value="C:plasma membrane"/>
    <property type="evidence" value="ECO:0007669"/>
    <property type="project" value="UniProtKB-SubCell"/>
</dbReference>
<dbReference type="InterPro" id="IPR025857">
    <property type="entry name" value="MacB_PCD"/>
</dbReference>
<accession>A0A928KS51</accession>
<keyword evidence="4 7" id="KW-1133">Transmembrane helix</keyword>
<protein>
    <submittedName>
        <fullName evidence="10">FtsX-like permease family protein</fullName>
    </submittedName>
</protein>
<evidence type="ECO:0000256" key="5">
    <source>
        <dbReference type="ARBA" id="ARBA00023136"/>
    </source>
</evidence>
<sequence>MNLMENVRLAVAGLLANKMRALLTMLGIIIGIGSVIAISSVGAAMTNSVSSALETFGITNIQVYVSPRDNDRSISIDSDDLMTDDMIEKYQERFKDRINGIGLSRSVGSGKIKFRGETYKVDVTGVNAGYAVTGNVKIKSGRFITDRDAQRGSNLAVISEKLAAILFPGNPNPLGEQIKVTLDTGREALTIVGIYEDASVDSGMMQMMVGGGDSTSLYLPLAAATRIMDADDGYSSFMVSALMGSNYAKVTADTISFFNTFFAKNEKVLVRAVSLDSELTEMNNIMNTLSVAIAVIAGISLLVGGIGVMNIMLVSVTERTREIGIRKALGAKDSAIRIQFIVESMIICVIGGALGIVTGGALGYLGGLLISQPVVPTPTSVAVAVGFSMAIGLFFGYYPANKAAKLDPIEALRYE</sequence>
<dbReference type="Pfam" id="PF12704">
    <property type="entry name" value="MacB_PCD"/>
    <property type="match status" value="1"/>
</dbReference>